<feature type="chain" id="PRO_5015709588" evidence="2">
    <location>
        <begin position="18"/>
        <end position="170"/>
    </location>
</feature>
<evidence type="ECO:0000313" key="5">
    <source>
        <dbReference type="Proteomes" id="UP000238949"/>
    </source>
</evidence>
<gene>
    <name evidence="4" type="ORF">C6Y40_21690</name>
</gene>
<dbReference type="Gene3D" id="2.60.40.10">
    <property type="entry name" value="Immunoglobulins"/>
    <property type="match status" value="1"/>
</dbReference>
<sequence>MLRLFLMLSLCVTPGYAQEIYKVVNQDGSVTYTDKPVVNAEPVELGPDNRMSTPTPQPQPVQTATTTSKASKPKPVIEVVQPKPEATVRNNAGNMTIAANVSNADKQGKFKLYINDSLVKEQSNAVFQLQGINRGAHTFYITHTDNTGKTLASTSPQTFYLHQASRLINN</sequence>
<feature type="domain" description="DUF4124" evidence="3">
    <location>
        <begin position="8"/>
        <end position="58"/>
    </location>
</feature>
<evidence type="ECO:0000259" key="3">
    <source>
        <dbReference type="Pfam" id="PF13511"/>
    </source>
</evidence>
<dbReference type="AlphaFoldDB" id="A0A2S9V507"/>
<protein>
    <submittedName>
        <fullName evidence="4">DUF4124 domain-containing protein</fullName>
    </submittedName>
</protein>
<reference evidence="5" key="1">
    <citation type="journal article" date="2020" name="Int. J. Syst. Evol. Microbiol.">
        <title>Alteromonas alba sp. nov., a marine bacterium isolated from the seawater of the West Pacific Ocean.</title>
        <authorList>
            <person name="Sun C."/>
            <person name="Wu Y.-H."/>
            <person name="Xamxidin M."/>
            <person name="Cheng H."/>
            <person name="Xu X.-W."/>
        </authorList>
    </citation>
    <scope>NUCLEOTIDE SEQUENCE [LARGE SCALE GENOMIC DNA]</scope>
    <source>
        <strain evidence="5">190</strain>
    </source>
</reference>
<evidence type="ECO:0000313" key="4">
    <source>
        <dbReference type="EMBL" id="PRO71556.1"/>
    </source>
</evidence>
<keyword evidence="2" id="KW-0732">Signal</keyword>
<feature type="region of interest" description="Disordered" evidence="1">
    <location>
        <begin position="35"/>
        <end position="73"/>
    </location>
</feature>
<proteinExistence type="predicted"/>
<feature type="signal peptide" evidence="2">
    <location>
        <begin position="1"/>
        <end position="17"/>
    </location>
</feature>
<dbReference type="Proteomes" id="UP000238949">
    <property type="component" value="Unassembled WGS sequence"/>
</dbReference>
<dbReference type="OrthoDB" id="7062774at2"/>
<keyword evidence="5" id="KW-1185">Reference proteome</keyword>
<name>A0A2S9V507_9ALTE</name>
<dbReference type="EMBL" id="PVNP01000204">
    <property type="protein sequence ID" value="PRO71556.1"/>
    <property type="molecule type" value="Genomic_DNA"/>
</dbReference>
<comment type="caution">
    <text evidence="4">The sequence shown here is derived from an EMBL/GenBank/DDBJ whole genome shotgun (WGS) entry which is preliminary data.</text>
</comment>
<feature type="compositionally biased region" description="Low complexity" evidence="1">
    <location>
        <begin position="60"/>
        <end position="73"/>
    </location>
</feature>
<dbReference type="InterPro" id="IPR025392">
    <property type="entry name" value="DUF4124"/>
</dbReference>
<dbReference type="InterPro" id="IPR013783">
    <property type="entry name" value="Ig-like_fold"/>
</dbReference>
<evidence type="ECO:0000256" key="1">
    <source>
        <dbReference type="SAM" id="MobiDB-lite"/>
    </source>
</evidence>
<dbReference type="Pfam" id="PF13511">
    <property type="entry name" value="DUF4124"/>
    <property type="match status" value="1"/>
</dbReference>
<organism evidence="4 5">
    <name type="scientific">Alteromonas alba</name>
    <dbReference type="NCBI Taxonomy" id="2079529"/>
    <lineage>
        <taxon>Bacteria</taxon>
        <taxon>Pseudomonadati</taxon>
        <taxon>Pseudomonadota</taxon>
        <taxon>Gammaproteobacteria</taxon>
        <taxon>Alteromonadales</taxon>
        <taxon>Alteromonadaceae</taxon>
        <taxon>Alteromonas/Salinimonas group</taxon>
        <taxon>Alteromonas</taxon>
    </lineage>
</organism>
<evidence type="ECO:0000256" key="2">
    <source>
        <dbReference type="SAM" id="SignalP"/>
    </source>
</evidence>
<accession>A0A2S9V507</accession>